<feature type="compositionally biased region" description="Basic and acidic residues" evidence="1">
    <location>
        <begin position="28"/>
        <end position="63"/>
    </location>
</feature>
<feature type="compositionally biased region" description="Basic and acidic residues" evidence="1">
    <location>
        <begin position="122"/>
        <end position="163"/>
    </location>
</feature>
<feature type="compositionally biased region" description="Gly residues" evidence="1">
    <location>
        <begin position="184"/>
        <end position="193"/>
    </location>
</feature>
<feature type="compositionally biased region" description="Gly residues" evidence="1">
    <location>
        <begin position="212"/>
        <end position="221"/>
    </location>
</feature>
<feature type="compositionally biased region" description="Basic and acidic residues" evidence="1">
    <location>
        <begin position="370"/>
        <end position="381"/>
    </location>
</feature>
<dbReference type="Pfam" id="PF02020">
    <property type="entry name" value="W2"/>
    <property type="match status" value="1"/>
</dbReference>
<feature type="compositionally biased region" description="Gly residues" evidence="1">
    <location>
        <begin position="65"/>
        <end position="84"/>
    </location>
</feature>
<dbReference type="PaxDb" id="2850-Phatr44383"/>
<keyword evidence="4" id="KW-1185">Reference proteome</keyword>
<feature type="compositionally biased region" description="Basic and acidic residues" evidence="1">
    <location>
        <begin position="397"/>
        <end position="409"/>
    </location>
</feature>
<dbReference type="InParanoid" id="B7FTX2"/>
<dbReference type="GeneID" id="7197852"/>
<dbReference type="InterPro" id="IPR016024">
    <property type="entry name" value="ARM-type_fold"/>
</dbReference>
<dbReference type="RefSeq" id="XP_002178218.1">
    <property type="nucleotide sequence ID" value="XM_002178182.1"/>
</dbReference>
<accession>B7FTX2</accession>
<dbReference type="PROSITE" id="PS51363">
    <property type="entry name" value="W2"/>
    <property type="match status" value="1"/>
</dbReference>
<dbReference type="SUPFAM" id="SSF48371">
    <property type="entry name" value="ARM repeat"/>
    <property type="match status" value="1"/>
</dbReference>
<organism evidence="3 4">
    <name type="scientific">Phaeodactylum tricornutum (strain CCAP 1055/1)</name>
    <dbReference type="NCBI Taxonomy" id="556484"/>
    <lineage>
        <taxon>Eukaryota</taxon>
        <taxon>Sar</taxon>
        <taxon>Stramenopiles</taxon>
        <taxon>Ochrophyta</taxon>
        <taxon>Bacillariophyta</taxon>
        <taxon>Bacillariophyceae</taxon>
        <taxon>Bacillariophycidae</taxon>
        <taxon>Naviculales</taxon>
        <taxon>Phaeodactylaceae</taxon>
        <taxon>Phaeodactylum</taxon>
    </lineage>
</organism>
<feature type="compositionally biased region" description="Basic and acidic residues" evidence="1">
    <location>
        <begin position="173"/>
        <end position="183"/>
    </location>
</feature>
<evidence type="ECO:0000256" key="1">
    <source>
        <dbReference type="SAM" id="MobiDB-lite"/>
    </source>
</evidence>
<feature type="compositionally biased region" description="Basic and acidic residues" evidence="1">
    <location>
        <begin position="343"/>
        <end position="355"/>
    </location>
</feature>
<dbReference type="AlphaFoldDB" id="B7FTX2"/>
<dbReference type="HOGENOM" id="CLU_364291_0_0_1"/>
<feature type="compositionally biased region" description="Basic and acidic residues" evidence="1">
    <location>
        <begin position="479"/>
        <end position="493"/>
    </location>
</feature>
<protein>
    <recommendedName>
        <fullName evidence="2">W2 domain-containing protein</fullName>
    </recommendedName>
</protein>
<sequence length="767" mass="85245">MSKKGMKMSLGEFIGDAKAPGSSLPTAPKERAPDDEGRFQRHSTRHEDRPDYEPSRSESDNSWRRGGGGPSAGDRGGARGGFGDRGGDRGGFGDRGGDRGGYGDRGGDRGGYGDRGGGSGDRYGDRGGDRGGYGDRGGDRGGYGDRGGDRGGYGDRGGDRGGYGDRGGGSGDRYGDREERGGDNWRGGGGGDRGALRNERYGDRGDSDSERLGGGWRGGNSGSRLSNRDEAVPPPSTGERPRLQLKARTSPLPIVASPTGANPRPVKTASITETKSVAEMSDTLANVDIQDTPTPEKIEPDEKPEVSTETQEENKGREEKQEMRRREPKTVNSRAAAFGLAPDARRGTDSRRERTPPPPVANSRFAQLADEEREKNRDFRRQGPPPTTNSRFAAAAEADRSYREDREVEQGPPPQKTNTRFAAAAAMAEEEERDRQERRAERDSFFNRDREQDDRRGPAPQQNSRFAAAAAMDEDYVDREERQRRTEERDLDRQNGGGGRSGYEERGHGFRSDDRGPKQDVGNHDNHFSQRQEEKKSSVADQFKPKAPPVEDNILKVPMKELAPQHADNVLQFPTKPKTEDNIKMKPEAMPVLAEPEPQVPSLSDADTEKLLKTFTSGNKQGEELKEWIEEQRAVLPSVEQLVFHFLTEHEKLNPDPDCGWAEPDKFGLAFVALVEDDIVNQMQLLWGIQFYCDKLGFPKLNDEYVIQSMFRAAYKYDLAEDDAYFEWKEDESEEHERGKMKAIIQTVDWFNWLEQDEEEGSENDDE</sequence>
<reference evidence="3 4" key="1">
    <citation type="journal article" date="2008" name="Nature">
        <title>The Phaeodactylum genome reveals the evolutionary history of diatom genomes.</title>
        <authorList>
            <person name="Bowler C."/>
            <person name="Allen A.E."/>
            <person name="Badger J.H."/>
            <person name="Grimwood J."/>
            <person name="Jabbari K."/>
            <person name="Kuo A."/>
            <person name="Maheswari U."/>
            <person name="Martens C."/>
            <person name="Maumus F."/>
            <person name="Otillar R.P."/>
            <person name="Rayko E."/>
            <person name="Salamov A."/>
            <person name="Vandepoele K."/>
            <person name="Beszteri B."/>
            <person name="Gruber A."/>
            <person name="Heijde M."/>
            <person name="Katinka M."/>
            <person name="Mock T."/>
            <person name="Valentin K."/>
            <person name="Verret F."/>
            <person name="Berges J.A."/>
            <person name="Brownlee C."/>
            <person name="Cadoret J.P."/>
            <person name="Chiovitti A."/>
            <person name="Choi C.J."/>
            <person name="Coesel S."/>
            <person name="De Martino A."/>
            <person name="Detter J.C."/>
            <person name="Durkin C."/>
            <person name="Falciatore A."/>
            <person name="Fournet J."/>
            <person name="Haruta M."/>
            <person name="Huysman M.J."/>
            <person name="Jenkins B.D."/>
            <person name="Jiroutova K."/>
            <person name="Jorgensen R.E."/>
            <person name="Joubert Y."/>
            <person name="Kaplan A."/>
            <person name="Kroger N."/>
            <person name="Kroth P.G."/>
            <person name="La Roche J."/>
            <person name="Lindquist E."/>
            <person name="Lommer M."/>
            <person name="Martin-Jezequel V."/>
            <person name="Lopez P.J."/>
            <person name="Lucas S."/>
            <person name="Mangogna M."/>
            <person name="McGinnis K."/>
            <person name="Medlin L.K."/>
            <person name="Montsant A."/>
            <person name="Oudot-Le Secq M.P."/>
            <person name="Napoli C."/>
            <person name="Obornik M."/>
            <person name="Parker M.S."/>
            <person name="Petit J.L."/>
            <person name="Porcel B.M."/>
            <person name="Poulsen N."/>
            <person name="Robison M."/>
            <person name="Rychlewski L."/>
            <person name="Rynearson T.A."/>
            <person name="Schmutz J."/>
            <person name="Shapiro H."/>
            <person name="Siaut M."/>
            <person name="Stanley M."/>
            <person name="Sussman M.R."/>
            <person name="Taylor A.R."/>
            <person name="Vardi A."/>
            <person name="von Dassow P."/>
            <person name="Vyverman W."/>
            <person name="Willis A."/>
            <person name="Wyrwicz L.S."/>
            <person name="Rokhsar D.S."/>
            <person name="Weissenbach J."/>
            <person name="Armbrust E.V."/>
            <person name="Green B.R."/>
            <person name="Van de Peer Y."/>
            <person name="Grigoriev I.V."/>
        </authorList>
    </citation>
    <scope>NUCLEOTIDE SEQUENCE [LARGE SCALE GENOMIC DNA]</scope>
    <source>
        <strain evidence="3 4">CCAP 1055/1</strain>
    </source>
</reference>
<feature type="compositionally biased region" description="Basic and acidic residues" evidence="1">
    <location>
        <begin position="85"/>
        <end position="112"/>
    </location>
</feature>
<feature type="domain" description="W2" evidence="2">
    <location>
        <begin position="596"/>
        <end position="764"/>
    </location>
</feature>
<dbReference type="Gene3D" id="1.25.40.180">
    <property type="match status" value="1"/>
</dbReference>
<dbReference type="OrthoDB" id="48047at2759"/>
<dbReference type="Proteomes" id="UP000000759">
    <property type="component" value="Chromosome 4"/>
</dbReference>
<proteinExistence type="predicted"/>
<dbReference type="eggNOG" id="ENOG502S94D">
    <property type="taxonomic scope" value="Eukaryota"/>
</dbReference>
<feature type="compositionally biased region" description="Basic and acidic residues" evidence="1">
    <location>
        <begin position="502"/>
        <end position="538"/>
    </location>
</feature>
<evidence type="ECO:0000313" key="3">
    <source>
        <dbReference type="EMBL" id="EEC49883.1"/>
    </source>
</evidence>
<dbReference type="OMA" id="EHEMHAS"/>
<dbReference type="InterPro" id="IPR003307">
    <property type="entry name" value="W2_domain"/>
</dbReference>
<feature type="compositionally biased region" description="Basic and acidic residues" evidence="1">
    <location>
        <begin position="294"/>
        <end position="329"/>
    </location>
</feature>
<dbReference type="CDD" id="cd11559">
    <property type="entry name" value="W2_eIF4G1_like"/>
    <property type="match status" value="1"/>
</dbReference>
<name>B7FTX2_PHATC</name>
<feature type="region of interest" description="Disordered" evidence="1">
    <location>
        <begin position="1"/>
        <end position="551"/>
    </location>
</feature>
<feature type="compositionally biased region" description="Basic and acidic residues" evidence="1">
    <location>
        <begin position="433"/>
        <end position="457"/>
    </location>
</feature>
<dbReference type="EMBL" id="CM000607">
    <property type="protein sequence ID" value="EEC49883.1"/>
    <property type="molecule type" value="Genomic_DNA"/>
</dbReference>
<gene>
    <name evidence="3" type="ORF">PHATRDRAFT_44383</name>
</gene>
<evidence type="ECO:0000259" key="2">
    <source>
        <dbReference type="PROSITE" id="PS51363"/>
    </source>
</evidence>
<evidence type="ECO:0000313" key="4">
    <source>
        <dbReference type="Proteomes" id="UP000000759"/>
    </source>
</evidence>
<feature type="compositionally biased region" description="Basic and acidic residues" evidence="1">
    <location>
        <begin position="194"/>
        <end position="211"/>
    </location>
</feature>
<reference evidence="4" key="2">
    <citation type="submission" date="2008-08" db="EMBL/GenBank/DDBJ databases">
        <authorList>
            <consortium name="Diatom Consortium"/>
            <person name="Grigoriev I."/>
            <person name="Grimwood J."/>
            <person name="Kuo A."/>
            <person name="Otillar R.P."/>
            <person name="Salamov A."/>
            <person name="Detter J.C."/>
            <person name="Lindquist E."/>
            <person name="Shapiro H."/>
            <person name="Lucas S."/>
            <person name="Glavina del Rio T."/>
            <person name="Pitluck S."/>
            <person name="Rokhsar D."/>
            <person name="Bowler C."/>
        </authorList>
    </citation>
    <scope>GENOME REANNOTATION</scope>
    <source>
        <strain evidence="4">CCAP 1055/1</strain>
    </source>
</reference>
<dbReference type="KEGG" id="pti:PHATRDRAFT_44383"/>